<organism evidence="1">
    <name type="scientific">bioreactor metagenome</name>
    <dbReference type="NCBI Taxonomy" id="1076179"/>
    <lineage>
        <taxon>unclassified sequences</taxon>
        <taxon>metagenomes</taxon>
        <taxon>ecological metagenomes</taxon>
    </lineage>
</organism>
<dbReference type="AlphaFoldDB" id="A0A645GI98"/>
<dbReference type="EMBL" id="VSSQ01076232">
    <property type="protein sequence ID" value="MPN26648.1"/>
    <property type="molecule type" value="Genomic_DNA"/>
</dbReference>
<proteinExistence type="predicted"/>
<name>A0A645GI98_9ZZZZ</name>
<evidence type="ECO:0000313" key="1">
    <source>
        <dbReference type="EMBL" id="MPN26648.1"/>
    </source>
</evidence>
<accession>A0A645GI98</accession>
<protein>
    <submittedName>
        <fullName evidence="1">Uncharacterized protein</fullName>
    </submittedName>
</protein>
<sequence>MDSHQIEAEAIKVVFFSPIFDTVNDVFPHHMPFRSRVIPDSSPIRQRPICIVTVKISRYRPFQSLILWVIDVIVDDVHDNPQAVVMQCPDHLLQFENPIERIEGIR</sequence>
<gene>
    <name evidence="1" type="ORF">SDC9_174073</name>
</gene>
<comment type="caution">
    <text evidence="1">The sequence shown here is derived from an EMBL/GenBank/DDBJ whole genome shotgun (WGS) entry which is preliminary data.</text>
</comment>
<reference evidence="1" key="1">
    <citation type="submission" date="2019-08" db="EMBL/GenBank/DDBJ databases">
        <authorList>
            <person name="Kucharzyk K."/>
            <person name="Murdoch R.W."/>
            <person name="Higgins S."/>
            <person name="Loffler F."/>
        </authorList>
    </citation>
    <scope>NUCLEOTIDE SEQUENCE</scope>
</reference>